<accession>A0A8H6MI24</accession>
<protein>
    <recommendedName>
        <fullName evidence="5">MYND-type domain-containing protein</fullName>
    </recommendedName>
</protein>
<keyword evidence="2 4" id="KW-0863">Zinc-finger</keyword>
<dbReference type="PROSITE" id="PS50865">
    <property type="entry name" value="ZF_MYND_2"/>
    <property type="match status" value="1"/>
</dbReference>
<evidence type="ECO:0000256" key="1">
    <source>
        <dbReference type="ARBA" id="ARBA00022723"/>
    </source>
</evidence>
<dbReference type="EMBL" id="WIGN01000781">
    <property type="protein sequence ID" value="KAF6784013.1"/>
    <property type="molecule type" value="Genomic_DNA"/>
</dbReference>
<evidence type="ECO:0000259" key="5">
    <source>
        <dbReference type="PROSITE" id="PS50865"/>
    </source>
</evidence>
<dbReference type="InterPro" id="IPR002893">
    <property type="entry name" value="Znf_MYND"/>
</dbReference>
<evidence type="ECO:0000256" key="4">
    <source>
        <dbReference type="PROSITE-ProRule" id="PRU00134"/>
    </source>
</evidence>
<evidence type="ECO:0000256" key="2">
    <source>
        <dbReference type="ARBA" id="ARBA00022771"/>
    </source>
</evidence>
<sequence>KKHKITARRFTAFGDTWRFPAFEKIDPQHGLIGSPFYEEDEDRWCLLAEIVDVSLPIRVRLVVRDRDGEKFVVAFYPDNRDAEGPDVGKRRVGHTIALAYPRQRMFLDGTQGVRVEDLSSYRVFPVGLDKLFQISAELLSYTGPPDAPKRCYSCRNPKARLSKCGGYGLYSYCNKICQADHWNEFGQKEECKVLRDPNFVAMINITDGEGEMRFRFPVSIGRMKTV</sequence>
<dbReference type="GO" id="GO:0008270">
    <property type="term" value="F:zinc ion binding"/>
    <property type="evidence" value="ECO:0007669"/>
    <property type="project" value="UniProtKB-KW"/>
</dbReference>
<keyword evidence="7" id="KW-1185">Reference proteome</keyword>
<gene>
    <name evidence="6" type="ORF">CSOJ01_15823</name>
</gene>
<feature type="non-terminal residue" evidence="6">
    <location>
        <position position="1"/>
    </location>
</feature>
<evidence type="ECO:0000313" key="6">
    <source>
        <dbReference type="EMBL" id="KAF6784013.1"/>
    </source>
</evidence>
<reference evidence="6 7" key="1">
    <citation type="journal article" date="2020" name="Phytopathology">
        <title>Genome Sequence Resources of Colletotrichum truncatum, C. plurivorum, C. musicola, and C. sojae: Four Species Pathogenic to Soybean (Glycine max).</title>
        <authorList>
            <person name="Rogerio F."/>
            <person name="Boufleur T.R."/>
            <person name="Ciampi-Guillardi M."/>
            <person name="Sukno S.A."/>
            <person name="Thon M.R."/>
            <person name="Massola Junior N.S."/>
            <person name="Baroncelli R."/>
        </authorList>
    </citation>
    <scope>NUCLEOTIDE SEQUENCE [LARGE SCALE GENOMIC DNA]</scope>
    <source>
        <strain evidence="6 7">LFN0009</strain>
    </source>
</reference>
<keyword evidence="1" id="KW-0479">Metal-binding</keyword>
<organism evidence="6 7">
    <name type="scientific">Colletotrichum sojae</name>
    <dbReference type="NCBI Taxonomy" id="2175907"/>
    <lineage>
        <taxon>Eukaryota</taxon>
        <taxon>Fungi</taxon>
        <taxon>Dikarya</taxon>
        <taxon>Ascomycota</taxon>
        <taxon>Pezizomycotina</taxon>
        <taxon>Sordariomycetes</taxon>
        <taxon>Hypocreomycetidae</taxon>
        <taxon>Glomerellales</taxon>
        <taxon>Glomerellaceae</taxon>
        <taxon>Colletotrichum</taxon>
        <taxon>Colletotrichum orchidearum species complex</taxon>
    </lineage>
</organism>
<dbReference type="AlphaFoldDB" id="A0A8H6MI24"/>
<dbReference type="Gene3D" id="6.10.140.2220">
    <property type="match status" value="1"/>
</dbReference>
<dbReference type="SUPFAM" id="SSF144232">
    <property type="entry name" value="HIT/MYND zinc finger-like"/>
    <property type="match status" value="1"/>
</dbReference>
<feature type="domain" description="MYND-type" evidence="5">
    <location>
        <begin position="151"/>
        <end position="191"/>
    </location>
</feature>
<proteinExistence type="predicted"/>
<dbReference type="Proteomes" id="UP000652219">
    <property type="component" value="Unassembled WGS sequence"/>
</dbReference>
<evidence type="ECO:0000313" key="7">
    <source>
        <dbReference type="Proteomes" id="UP000652219"/>
    </source>
</evidence>
<comment type="caution">
    <text evidence="6">The sequence shown here is derived from an EMBL/GenBank/DDBJ whole genome shotgun (WGS) entry which is preliminary data.</text>
</comment>
<evidence type="ECO:0000256" key="3">
    <source>
        <dbReference type="ARBA" id="ARBA00022833"/>
    </source>
</evidence>
<name>A0A8H6MI24_9PEZI</name>
<keyword evidence="3" id="KW-0862">Zinc</keyword>